<keyword evidence="2" id="KW-0812">Transmembrane</keyword>
<name>A0A7G9L031_9SPHN</name>
<feature type="region of interest" description="Disordered" evidence="1">
    <location>
        <begin position="110"/>
        <end position="156"/>
    </location>
</feature>
<keyword evidence="4" id="KW-1185">Reference proteome</keyword>
<protein>
    <submittedName>
        <fullName evidence="3">Energy transducer TonB</fullName>
    </submittedName>
</protein>
<dbReference type="EMBL" id="CP060697">
    <property type="protein sequence ID" value="QNM81980.1"/>
    <property type="molecule type" value="Genomic_DNA"/>
</dbReference>
<reference evidence="3 4" key="1">
    <citation type="submission" date="2020-08" db="EMBL/GenBank/DDBJ databases">
        <title>Sphingomonas sp. sand1-3 16S ribosomal RNA gene Genome sequencing and assembly.</title>
        <authorList>
            <person name="Kang M."/>
        </authorList>
    </citation>
    <scope>NUCLEOTIDE SEQUENCE [LARGE SCALE GENOMIC DNA]</scope>
    <source>
        <strain evidence="4">sand1-3</strain>
    </source>
</reference>
<evidence type="ECO:0000313" key="4">
    <source>
        <dbReference type="Proteomes" id="UP000515861"/>
    </source>
</evidence>
<evidence type="ECO:0000313" key="3">
    <source>
        <dbReference type="EMBL" id="QNM81980.1"/>
    </source>
</evidence>
<accession>A0A7G9L031</accession>
<feature type="compositionally biased region" description="Low complexity" evidence="1">
    <location>
        <begin position="110"/>
        <end position="120"/>
    </location>
</feature>
<sequence length="250" mass="26071">MYRTSLDTKDKGGALMAVALVHVGLFFMLLQLSGKIDLTDPQGALDVFDVTEVPPPPPPEQPVVQRTQAQQKPEAKEGAASPKNIRSTATEIVSPRPQISLPVPVPMATTTTPNTGTEATQGASDVVGPGTGAGGIGTGTGSGGAGNGTGGGGGGGYLTPPQLLSPVLRGRDFPRQLIDAWPRGAEVFTRLRVSPSGAVIQCIVDRGTGNPQIDATICSIVQQRFRFNPALDKSRRPVAGWFGYRQVPPR</sequence>
<keyword evidence="2" id="KW-1133">Transmembrane helix</keyword>
<evidence type="ECO:0000256" key="1">
    <source>
        <dbReference type="SAM" id="MobiDB-lite"/>
    </source>
</evidence>
<evidence type="ECO:0000256" key="2">
    <source>
        <dbReference type="SAM" id="Phobius"/>
    </source>
</evidence>
<dbReference type="Proteomes" id="UP000515861">
    <property type="component" value="Chromosome"/>
</dbReference>
<proteinExistence type="predicted"/>
<gene>
    <name evidence="3" type="ORF">H8M03_08015</name>
</gene>
<feature type="region of interest" description="Disordered" evidence="1">
    <location>
        <begin position="50"/>
        <end position="92"/>
    </location>
</feature>
<feature type="compositionally biased region" description="Gly residues" evidence="1">
    <location>
        <begin position="129"/>
        <end position="156"/>
    </location>
</feature>
<dbReference type="RefSeq" id="WP_187478936.1">
    <property type="nucleotide sequence ID" value="NZ_CP060697.1"/>
</dbReference>
<dbReference type="KEGG" id="ssau:H8M03_08015"/>
<organism evidence="3 4">
    <name type="scientific">Sphingomonas sabuli</name>
    <dbReference type="NCBI Taxonomy" id="2764186"/>
    <lineage>
        <taxon>Bacteria</taxon>
        <taxon>Pseudomonadati</taxon>
        <taxon>Pseudomonadota</taxon>
        <taxon>Alphaproteobacteria</taxon>
        <taxon>Sphingomonadales</taxon>
        <taxon>Sphingomonadaceae</taxon>
        <taxon>Sphingomonas</taxon>
    </lineage>
</organism>
<dbReference type="AlphaFoldDB" id="A0A7G9L031"/>
<feature type="transmembrane region" description="Helical" evidence="2">
    <location>
        <begin position="12"/>
        <end position="32"/>
    </location>
</feature>
<keyword evidence="2" id="KW-0472">Membrane</keyword>